<keyword evidence="2" id="KW-1185">Reference proteome</keyword>
<dbReference type="AlphaFoldDB" id="A0A3M7S2Q0"/>
<organism evidence="1 2">
    <name type="scientific">Brachionus plicatilis</name>
    <name type="common">Marine rotifer</name>
    <name type="synonym">Brachionus muelleri</name>
    <dbReference type="NCBI Taxonomy" id="10195"/>
    <lineage>
        <taxon>Eukaryota</taxon>
        <taxon>Metazoa</taxon>
        <taxon>Spiralia</taxon>
        <taxon>Gnathifera</taxon>
        <taxon>Rotifera</taxon>
        <taxon>Eurotatoria</taxon>
        <taxon>Monogononta</taxon>
        <taxon>Pseudotrocha</taxon>
        <taxon>Ploima</taxon>
        <taxon>Brachionidae</taxon>
        <taxon>Brachionus</taxon>
    </lineage>
</organism>
<proteinExistence type="predicted"/>
<evidence type="ECO:0000313" key="2">
    <source>
        <dbReference type="Proteomes" id="UP000276133"/>
    </source>
</evidence>
<evidence type="ECO:0000313" key="1">
    <source>
        <dbReference type="EMBL" id="RNA30061.1"/>
    </source>
</evidence>
<accession>A0A3M7S2Q0</accession>
<dbReference type="Proteomes" id="UP000276133">
    <property type="component" value="Unassembled WGS sequence"/>
</dbReference>
<protein>
    <submittedName>
        <fullName evidence="1">Uncharacterized protein</fullName>
    </submittedName>
</protein>
<name>A0A3M7S2Q0_BRAPC</name>
<gene>
    <name evidence="1" type="ORF">BpHYR1_048585</name>
</gene>
<dbReference type="EMBL" id="REGN01002134">
    <property type="protein sequence ID" value="RNA30061.1"/>
    <property type="molecule type" value="Genomic_DNA"/>
</dbReference>
<sequence length="103" mass="12037">MAATNSHLKLVIKCIKNIIKKIMAGQKDEHFAQFFECFIELGNYFGQVSIVVIFIKCVYKIDLKKLIFSKLIFYIFVVGNKKSLDLINLEKDFFELYFGVEKN</sequence>
<comment type="caution">
    <text evidence="1">The sequence shown here is derived from an EMBL/GenBank/DDBJ whole genome shotgun (WGS) entry which is preliminary data.</text>
</comment>
<reference evidence="1 2" key="1">
    <citation type="journal article" date="2018" name="Sci. Rep.">
        <title>Genomic signatures of local adaptation to the degree of environmental predictability in rotifers.</title>
        <authorList>
            <person name="Franch-Gras L."/>
            <person name="Hahn C."/>
            <person name="Garcia-Roger E.M."/>
            <person name="Carmona M.J."/>
            <person name="Serra M."/>
            <person name="Gomez A."/>
        </authorList>
    </citation>
    <scope>NUCLEOTIDE SEQUENCE [LARGE SCALE GENOMIC DNA]</scope>
    <source>
        <strain evidence="1">HYR1</strain>
    </source>
</reference>